<evidence type="ECO:0000313" key="2">
    <source>
        <dbReference type="Proteomes" id="UP000319817"/>
    </source>
</evidence>
<dbReference type="Proteomes" id="UP000319817">
    <property type="component" value="Chromosome"/>
</dbReference>
<proteinExistence type="predicted"/>
<keyword evidence="2" id="KW-1185">Reference proteome</keyword>
<dbReference type="AlphaFoldDB" id="A0A517NWE4"/>
<reference evidence="1 2" key="1">
    <citation type="submission" date="2019-02" db="EMBL/GenBank/DDBJ databases">
        <title>Deep-cultivation of Planctomycetes and their phenomic and genomic characterization uncovers novel biology.</title>
        <authorList>
            <person name="Wiegand S."/>
            <person name="Jogler M."/>
            <person name="Boedeker C."/>
            <person name="Pinto D."/>
            <person name="Vollmers J."/>
            <person name="Rivas-Marin E."/>
            <person name="Kohn T."/>
            <person name="Peeters S.H."/>
            <person name="Heuer A."/>
            <person name="Rast P."/>
            <person name="Oberbeckmann S."/>
            <person name="Bunk B."/>
            <person name="Jeske O."/>
            <person name="Meyerdierks A."/>
            <person name="Storesund J.E."/>
            <person name="Kallscheuer N."/>
            <person name="Luecker S."/>
            <person name="Lage O.M."/>
            <person name="Pohl T."/>
            <person name="Merkel B.J."/>
            <person name="Hornburger P."/>
            <person name="Mueller R.-W."/>
            <person name="Bruemmer F."/>
            <person name="Labrenz M."/>
            <person name="Spormann A.M."/>
            <person name="Op den Camp H."/>
            <person name="Overmann J."/>
            <person name="Amann R."/>
            <person name="Jetten M.S.M."/>
            <person name="Mascher T."/>
            <person name="Medema M.H."/>
            <person name="Devos D.P."/>
            <person name="Kaster A.-K."/>
            <person name="Ovreas L."/>
            <person name="Rohde M."/>
            <person name="Galperin M.Y."/>
            <person name="Jogler C."/>
        </authorList>
    </citation>
    <scope>NUCLEOTIDE SEQUENCE [LARGE SCALE GENOMIC DNA]</scope>
    <source>
        <strain evidence="1 2">K23_9</strain>
    </source>
</reference>
<protein>
    <submittedName>
        <fullName evidence="1">Uncharacterized protein</fullName>
    </submittedName>
</protein>
<dbReference type="EMBL" id="CP036526">
    <property type="protein sequence ID" value="QDT11447.1"/>
    <property type="molecule type" value="Genomic_DNA"/>
</dbReference>
<name>A0A517NWE4_9BACT</name>
<accession>A0A517NWE4</accession>
<sequence>MFLLHCYSLGGIKNETPLREGEVSACSVYLLSERGVEHRYFKWQAKSGFEEIKKMFDLQLLPHNSRDTALIHFASFDSVPKDSGIFSFRKILSDKQIEASKHWEDPARYTDLLDVILSDPDMNHSVAFTDDHPSESEKCGHRCTTNMALSTCQGDLSGKVWTCRPSEGPICSVAQVSAIAVAAEASVSPSVSVLHEFRDQFLKRNAGAKKYIGYNALVG</sequence>
<evidence type="ECO:0000313" key="1">
    <source>
        <dbReference type="EMBL" id="QDT11447.1"/>
    </source>
</evidence>
<gene>
    <name evidence="1" type="ORF">K239x_34440</name>
</gene>
<organism evidence="1 2">
    <name type="scientific">Stieleria marina</name>
    <dbReference type="NCBI Taxonomy" id="1930275"/>
    <lineage>
        <taxon>Bacteria</taxon>
        <taxon>Pseudomonadati</taxon>
        <taxon>Planctomycetota</taxon>
        <taxon>Planctomycetia</taxon>
        <taxon>Pirellulales</taxon>
        <taxon>Pirellulaceae</taxon>
        <taxon>Stieleria</taxon>
    </lineage>
</organism>